<dbReference type="PANTHER" id="PTHR33495:SF14">
    <property type="entry name" value="ANTI-SIGMA FACTOR ANTAGONIST"/>
    <property type="match status" value="1"/>
</dbReference>
<dbReference type="GO" id="GO:0043856">
    <property type="term" value="F:anti-sigma factor antagonist activity"/>
    <property type="evidence" value="ECO:0007669"/>
    <property type="project" value="InterPro"/>
</dbReference>
<organism evidence="4 5">
    <name type="scientific">Desulfopila aestuarii DSM 18488</name>
    <dbReference type="NCBI Taxonomy" id="1121416"/>
    <lineage>
        <taxon>Bacteria</taxon>
        <taxon>Pseudomonadati</taxon>
        <taxon>Thermodesulfobacteriota</taxon>
        <taxon>Desulfobulbia</taxon>
        <taxon>Desulfobulbales</taxon>
        <taxon>Desulfocapsaceae</taxon>
        <taxon>Desulfopila</taxon>
    </lineage>
</organism>
<evidence type="ECO:0000313" key="4">
    <source>
        <dbReference type="EMBL" id="SHO50407.1"/>
    </source>
</evidence>
<evidence type="ECO:0000259" key="3">
    <source>
        <dbReference type="PROSITE" id="PS50801"/>
    </source>
</evidence>
<evidence type="ECO:0000256" key="2">
    <source>
        <dbReference type="RuleBase" id="RU003749"/>
    </source>
</evidence>
<accession>A0A1M7YCP8</accession>
<keyword evidence="5" id="KW-1185">Reference proteome</keyword>
<dbReference type="Proteomes" id="UP000184603">
    <property type="component" value="Unassembled WGS sequence"/>
</dbReference>
<dbReference type="InterPro" id="IPR003658">
    <property type="entry name" value="Anti-sigma_ant"/>
</dbReference>
<dbReference type="OrthoDB" id="280847at2"/>
<feature type="domain" description="STAS" evidence="3">
    <location>
        <begin position="1"/>
        <end position="110"/>
    </location>
</feature>
<dbReference type="Gene3D" id="3.30.750.24">
    <property type="entry name" value="STAS domain"/>
    <property type="match status" value="1"/>
</dbReference>
<protein>
    <recommendedName>
        <fullName evidence="2">Anti-sigma factor antagonist</fullName>
    </recommendedName>
</protein>
<dbReference type="Pfam" id="PF01740">
    <property type="entry name" value="STAS"/>
    <property type="match status" value="1"/>
</dbReference>
<dbReference type="NCBIfam" id="TIGR00377">
    <property type="entry name" value="ant_ant_sig"/>
    <property type="match status" value="1"/>
</dbReference>
<gene>
    <name evidence="4" type="ORF">SAMN02745220_03410</name>
</gene>
<comment type="similarity">
    <text evidence="1 2">Belongs to the anti-sigma-factor antagonist family.</text>
</comment>
<dbReference type="RefSeq" id="WP_073614875.1">
    <property type="nucleotide sequence ID" value="NZ_FRFE01000018.1"/>
</dbReference>
<dbReference type="STRING" id="1121416.SAMN02745220_03410"/>
<dbReference type="PANTHER" id="PTHR33495">
    <property type="entry name" value="ANTI-SIGMA FACTOR ANTAGONIST TM_1081-RELATED-RELATED"/>
    <property type="match status" value="1"/>
</dbReference>
<sequence>MEYTVSQEKNINIVRPIGRLDSTTSPDFEQCLAEYLKSPGRHLLLDFDELDYISSAGLRVVLNAAKVFREVEWKFAACCMQDHVREVFEISGFDSFISIYDTVAGFVDRVDE</sequence>
<evidence type="ECO:0000313" key="5">
    <source>
        <dbReference type="Proteomes" id="UP000184603"/>
    </source>
</evidence>
<dbReference type="SUPFAM" id="SSF52091">
    <property type="entry name" value="SpoIIaa-like"/>
    <property type="match status" value="1"/>
</dbReference>
<dbReference type="InterPro" id="IPR036513">
    <property type="entry name" value="STAS_dom_sf"/>
</dbReference>
<dbReference type="PROSITE" id="PS50801">
    <property type="entry name" value="STAS"/>
    <property type="match status" value="1"/>
</dbReference>
<dbReference type="AlphaFoldDB" id="A0A1M7YCP8"/>
<name>A0A1M7YCP8_9BACT</name>
<proteinExistence type="inferred from homology"/>
<reference evidence="4 5" key="1">
    <citation type="submission" date="2016-12" db="EMBL/GenBank/DDBJ databases">
        <authorList>
            <person name="Song W.-J."/>
            <person name="Kurnit D.M."/>
        </authorList>
    </citation>
    <scope>NUCLEOTIDE SEQUENCE [LARGE SCALE GENOMIC DNA]</scope>
    <source>
        <strain evidence="4 5">DSM 18488</strain>
    </source>
</reference>
<dbReference type="EMBL" id="FRFE01000018">
    <property type="protein sequence ID" value="SHO50407.1"/>
    <property type="molecule type" value="Genomic_DNA"/>
</dbReference>
<dbReference type="CDD" id="cd07043">
    <property type="entry name" value="STAS_anti-anti-sigma_factors"/>
    <property type="match status" value="1"/>
</dbReference>
<evidence type="ECO:0000256" key="1">
    <source>
        <dbReference type="ARBA" id="ARBA00009013"/>
    </source>
</evidence>
<dbReference type="InterPro" id="IPR002645">
    <property type="entry name" value="STAS_dom"/>
</dbReference>